<evidence type="ECO:0000313" key="3">
    <source>
        <dbReference type="Proteomes" id="UP001066276"/>
    </source>
</evidence>
<feature type="region of interest" description="Disordered" evidence="1">
    <location>
        <begin position="1"/>
        <end position="43"/>
    </location>
</feature>
<accession>A0AAV7P8P2</accession>
<dbReference type="EMBL" id="JANPWB010000011">
    <property type="protein sequence ID" value="KAJ1123617.1"/>
    <property type="molecule type" value="Genomic_DNA"/>
</dbReference>
<reference evidence="2" key="1">
    <citation type="journal article" date="2022" name="bioRxiv">
        <title>Sequencing and chromosome-scale assembly of the giantPleurodeles waltlgenome.</title>
        <authorList>
            <person name="Brown T."/>
            <person name="Elewa A."/>
            <person name="Iarovenko S."/>
            <person name="Subramanian E."/>
            <person name="Araus A.J."/>
            <person name="Petzold A."/>
            <person name="Susuki M."/>
            <person name="Suzuki K.-i.T."/>
            <person name="Hayashi T."/>
            <person name="Toyoda A."/>
            <person name="Oliveira C."/>
            <person name="Osipova E."/>
            <person name="Leigh N.D."/>
            <person name="Simon A."/>
            <person name="Yun M.H."/>
        </authorList>
    </citation>
    <scope>NUCLEOTIDE SEQUENCE</scope>
    <source>
        <strain evidence="2">20211129_DDA</strain>
        <tissue evidence="2">Liver</tissue>
    </source>
</reference>
<name>A0AAV7P8P2_PLEWA</name>
<protein>
    <submittedName>
        <fullName evidence="2">Uncharacterized protein</fullName>
    </submittedName>
</protein>
<gene>
    <name evidence="2" type="ORF">NDU88_002085</name>
</gene>
<keyword evidence="3" id="KW-1185">Reference proteome</keyword>
<sequence length="105" mass="11973">MARNQGRLSSLPPGMRKDDGWKVVPSMCRNNKKNTTTSTTKEQMRAVQEKIVTELKQSSNIFGRNRWRSIVSEEDGSNSKLTKTEHITEEDQLPTIRPTMSEHLG</sequence>
<proteinExistence type="predicted"/>
<evidence type="ECO:0000313" key="2">
    <source>
        <dbReference type="EMBL" id="KAJ1123617.1"/>
    </source>
</evidence>
<feature type="region of interest" description="Disordered" evidence="1">
    <location>
        <begin position="72"/>
        <end position="105"/>
    </location>
</feature>
<comment type="caution">
    <text evidence="2">The sequence shown here is derived from an EMBL/GenBank/DDBJ whole genome shotgun (WGS) entry which is preliminary data.</text>
</comment>
<evidence type="ECO:0000256" key="1">
    <source>
        <dbReference type="SAM" id="MobiDB-lite"/>
    </source>
</evidence>
<dbReference type="AlphaFoldDB" id="A0AAV7P8P2"/>
<dbReference type="Proteomes" id="UP001066276">
    <property type="component" value="Chromosome 7"/>
</dbReference>
<organism evidence="2 3">
    <name type="scientific">Pleurodeles waltl</name>
    <name type="common">Iberian ribbed newt</name>
    <dbReference type="NCBI Taxonomy" id="8319"/>
    <lineage>
        <taxon>Eukaryota</taxon>
        <taxon>Metazoa</taxon>
        <taxon>Chordata</taxon>
        <taxon>Craniata</taxon>
        <taxon>Vertebrata</taxon>
        <taxon>Euteleostomi</taxon>
        <taxon>Amphibia</taxon>
        <taxon>Batrachia</taxon>
        <taxon>Caudata</taxon>
        <taxon>Salamandroidea</taxon>
        <taxon>Salamandridae</taxon>
        <taxon>Pleurodelinae</taxon>
        <taxon>Pleurodeles</taxon>
    </lineage>
</organism>